<dbReference type="AlphaFoldDB" id="A0A4R9ABS4"/>
<proteinExistence type="predicted"/>
<dbReference type="Proteomes" id="UP000297447">
    <property type="component" value="Unassembled WGS sequence"/>
</dbReference>
<sequence>MSDEWVVGPLWVRPVAVGRWELGIEDGPADQRSATVGFIVRVSNAFEVTTVATLLTEPSFGSLLAAIDFITNTLPARGNASGAFWTPSDDRDSSSQSVTSQ</sequence>
<gene>
    <name evidence="2" type="ORF">E3T55_00525</name>
</gene>
<protein>
    <submittedName>
        <fullName evidence="2">Uncharacterized protein</fullName>
    </submittedName>
</protein>
<feature type="region of interest" description="Disordered" evidence="1">
    <location>
        <begin position="81"/>
        <end position="101"/>
    </location>
</feature>
<evidence type="ECO:0000313" key="3">
    <source>
        <dbReference type="Proteomes" id="UP000297447"/>
    </source>
</evidence>
<organism evidence="2 3">
    <name type="scientific">Cryobacterium frigoriphilum</name>
    <dbReference type="NCBI Taxonomy" id="1259150"/>
    <lineage>
        <taxon>Bacteria</taxon>
        <taxon>Bacillati</taxon>
        <taxon>Actinomycetota</taxon>
        <taxon>Actinomycetes</taxon>
        <taxon>Micrococcales</taxon>
        <taxon>Microbacteriaceae</taxon>
        <taxon>Cryobacterium</taxon>
    </lineage>
</organism>
<evidence type="ECO:0000256" key="1">
    <source>
        <dbReference type="SAM" id="MobiDB-lite"/>
    </source>
</evidence>
<evidence type="ECO:0000313" key="2">
    <source>
        <dbReference type="EMBL" id="TFD55843.1"/>
    </source>
</evidence>
<comment type="caution">
    <text evidence="2">The sequence shown here is derived from an EMBL/GenBank/DDBJ whole genome shotgun (WGS) entry which is preliminary data.</text>
</comment>
<dbReference type="EMBL" id="SOHE01000003">
    <property type="protein sequence ID" value="TFD55843.1"/>
    <property type="molecule type" value="Genomic_DNA"/>
</dbReference>
<dbReference type="RefSeq" id="WP_134517631.1">
    <property type="nucleotide sequence ID" value="NZ_SOHE01000003.1"/>
</dbReference>
<keyword evidence="3" id="KW-1185">Reference proteome</keyword>
<accession>A0A4R9ABS4</accession>
<dbReference type="OrthoDB" id="5120633at2"/>
<reference evidence="2 3" key="1">
    <citation type="submission" date="2019-03" db="EMBL/GenBank/DDBJ databases">
        <title>Genomics of glacier-inhabiting Cryobacterium strains.</title>
        <authorList>
            <person name="Liu Q."/>
            <person name="Xin Y.-H."/>
        </authorList>
    </citation>
    <scope>NUCLEOTIDE SEQUENCE [LARGE SCALE GENOMIC DNA]</scope>
    <source>
        <strain evidence="2 3">Hh14</strain>
    </source>
</reference>
<name>A0A4R9ABS4_9MICO</name>